<proteinExistence type="inferred from homology"/>
<reference evidence="9" key="1">
    <citation type="submission" date="2018-06" db="EMBL/GenBank/DDBJ databases">
        <authorList>
            <person name="Zhirakovskaya E."/>
        </authorList>
    </citation>
    <scope>NUCLEOTIDE SEQUENCE</scope>
</reference>
<accession>A0A3B0Y481</accession>
<dbReference type="InterPro" id="IPR013546">
    <property type="entry name" value="PII_UdlTrfase/GS_AdlTrfase"/>
</dbReference>
<dbReference type="FunFam" id="3.30.460.10:FF:000009">
    <property type="entry name" value="Bifunctional glutamine synthetase adenylyltransferase/adenylyl-removing enzyme"/>
    <property type="match status" value="2"/>
</dbReference>
<dbReference type="AlphaFoldDB" id="A0A3B0Y481"/>
<dbReference type="PANTHER" id="PTHR30621">
    <property type="entry name" value="GLUTAMINE SYNTHETASE ADENYLYLTRANSFERASE"/>
    <property type="match status" value="1"/>
</dbReference>
<evidence type="ECO:0000259" key="8">
    <source>
        <dbReference type="Pfam" id="PF08335"/>
    </source>
</evidence>
<dbReference type="GO" id="GO:0000820">
    <property type="term" value="P:regulation of glutamine family amino acid metabolic process"/>
    <property type="evidence" value="ECO:0007669"/>
    <property type="project" value="TreeGrafter"/>
</dbReference>
<keyword evidence="2 9" id="KW-0548">Nucleotidyltransferase</keyword>
<dbReference type="Gene3D" id="3.30.460.10">
    <property type="entry name" value="Beta Polymerase, domain 2"/>
    <property type="match status" value="2"/>
</dbReference>
<dbReference type="GO" id="GO:0005829">
    <property type="term" value="C:cytosol"/>
    <property type="evidence" value="ECO:0007669"/>
    <property type="project" value="TreeGrafter"/>
</dbReference>
<name>A0A3B0Y481_9ZZZZ</name>
<dbReference type="InterPro" id="IPR043519">
    <property type="entry name" value="NT_sf"/>
</dbReference>
<evidence type="ECO:0000256" key="4">
    <source>
        <dbReference type="ARBA" id="ARBA00022840"/>
    </source>
</evidence>
<protein>
    <submittedName>
        <fullName evidence="9">Glutamate-ammonia-ligase adenylyltransferase</fullName>
        <ecNumber evidence="9">2.7.7.42</ecNumber>
    </submittedName>
</protein>
<dbReference type="FunFam" id="1.20.120.330:FF:000005">
    <property type="entry name" value="Bifunctional glutamine synthetase adenylyltransferase/adenylyl-removing enzyme"/>
    <property type="match status" value="1"/>
</dbReference>
<feature type="domain" description="Glutamate-ammonia ligase adenylyltransferase repeated" evidence="7">
    <location>
        <begin position="591"/>
        <end position="838"/>
    </location>
</feature>
<keyword evidence="4" id="KW-0067">ATP-binding</keyword>
<dbReference type="InterPro" id="IPR023057">
    <property type="entry name" value="GlnE"/>
</dbReference>
<feature type="domain" description="PII-uridylyltransferase/Glutamine-synthetase adenylyltransferase" evidence="8">
    <location>
        <begin position="336"/>
        <end position="474"/>
    </location>
</feature>
<dbReference type="EMBL" id="UOFG01000199">
    <property type="protein sequence ID" value="VAW63354.1"/>
    <property type="molecule type" value="Genomic_DNA"/>
</dbReference>
<dbReference type="SUPFAM" id="SSF81593">
    <property type="entry name" value="Nucleotidyltransferase substrate binding subunit/domain"/>
    <property type="match status" value="2"/>
</dbReference>
<organism evidence="9">
    <name type="scientific">hydrothermal vent metagenome</name>
    <dbReference type="NCBI Taxonomy" id="652676"/>
    <lineage>
        <taxon>unclassified sequences</taxon>
        <taxon>metagenomes</taxon>
        <taxon>ecological metagenomes</taxon>
    </lineage>
</organism>
<dbReference type="InterPro" id="IPR005190">
    <property type="entry name" value="GlnE_rpt_dom"/>
</dbReference>
<dbReference type="SUPFAM" id="SSF81301">
    <property type="entry name" value="Nucleotidyltransferase"/>
    <property type="match status" value="2"/>
</dbReference>
<evidence type="ECO:0000256" key="6">
    <source>
        <dbReference type="ARBA" id="ARBA00023268"/>
    </source>
</evidence>
<dbReference type="GO" id="GO:0008882">
    <property type="term" value="F:[glutamate-ammonia-ligase] adenylyltransferase activity"/>
    <property type="evidence" value="ECO:0007669"/>
    <property type="project" value="UniProtKB-EC"/>
</dbReference>
<evidence type="ECO:0000259" key="7">
    <source>
        <dbReference type="Pfam" id="PF03710"/>
    </source>
</evidence>
<evidence type="ECO:0000256" key="1">
    <source>
        <dbReference type="ARBA" id="ARBA00022679"/>
    </source>
</evidence>
<evidence type="ECO:0000256" key="5">
    <source>
        <dbReference type="ARBA" id="ARBA00022842"/>
    </source>
</evidence>
<dbReference type="Pfam" id="PF03710">
    <property type="entry name" value="GlnE"/>
    <property type="match status" value="2"/>
</dbReference>
<dbReference type="Gene3D" id="1.20.120.1510">
    <property type="match status" value="1"/>
</dbReference>
<evidence type="ECO:0000256" key="3">
    <source>
        <dbReference type="ARBA" id="ARBA00022741"/>
    </source>
</evidence>
<keyword evidence="6" id="KW-0511">Multifunctional enzyme</keyword>
<dbReference type="NCBIfam" id="NF008292">
    <property type="entry name" value="PRK11072.1"/>
    <property type="match status" value="1"/>
</dbReference>
<dbReference type="GO" id="GO:0016874">
    <property type="term" value="F:ligase activity"/>
    <property type="evidence" value="ECO:0007669"/>
    <property type="project" value="UniProtKB-KW"/>
</dbReference>
<gene>
    <name evidence="9" type="ORF">MNBD_GAMMA11-1558</name>
</gene>
<dbReference type="GO" id="GO:0005524">
    <property type="term" value="F:ATP binding"/>
    <property type="evidence" value="ECO:0007669"/>
    <property type="project" value="UniProtKB-KW"/>
</dbReference>
<feature type="domain" description="Glutamate-ammonia ligase adenylyltransferase repeated" evidence="7">
    <location>
        <begin position="58"/>
        <end position="312"/>
    </location>
</feature>
<dbReference type="Pfam" id="PF08335">
    <property type="entry name" value="GlnD_UR_UTase"/>
    <property type="match status" value="1"/>
</dbReference>
<dbReference type="PANTHER" id="PTHR30621:SF0">
    <property type="entry name" value="BIFUNCTIONAL GLUTAMINE SYNTHETASE ADENYLYLTRANSFERASE_ADENYLYL-REMOVING ENZYME"/>
    <property type="match status" value="1"/>
</dbReference>
<keyword evidence="1 9" id="KW-0808">Transferase</keyword>
<keyword evidence="5" id="KW-0460">Magnesium</keyword>
<evidence type="ECO:0000313" key="9">
    <source>
        <dbReference type="EMBL" id="VAW63354.1"/>
    </source>
</evidence>
<dbReference type="Gene3D" id="1.20.120.330">
    <property type="entry name" value="Nucleotidyltransferases domain 2"/>
    <property type="match status" value="2"/>
</dbReference>
<evidence type="ECO:0000256" key="2">
    <source>
        <dbReference type="ARBA" id="ARBA00022695"/>
    </source>
</evidence>
<sequence length="1001" mass="113277">MPAKTDRAESDRSLYKWVPELLHERIHRHWQDWAASCQSASLNTGAVPGLFLSDLPLLGKIWACSEFAALTMIRNPPLYFELAQNNSLNQSFDLDRYRLLLNQRFESISVSNAGVVSAGKVDDTELMQQLRHFRQQQMLRIAWRDLAGIAGTAETLHNLTDLAECCIDITLERLYQEQCRQSGIPLKLNGAQQRLVVLGMGKLGGHELNFSSDIDLIFAYPEEGQVEGAPRVLANSQFFTRLGQRFIKVLNDVTADGFVFRVDMRLRPYGESGPLVMSHAALEQYYQSQGRDWERYAMIKARVVGGDREEGRAIMDMLKPFVYRRYLDFGAFESIREMKRLIDTEIRRKGNFKNIKLGSGGIREIEFIGQTFQLIRAGSDVELQIRGIVEVLSLLAEKSYLDAAETQALLESYDFLRRLENRLQMYGDAQTHRLPEDEKQQLSMALAMGYKGWNSLFSDCEKHRQVVHASFTLLLHNGEDLQDGGKSDAPLSVVWLLELDREEAVQLLEESGIAEAAQVYQQLKQFAGAAQLKSISAAARQRLDVLVPSLLQLLAGQPDTAEVLKRLINLLHSVLRRSVYLSLLNEYPVALQQLVRLCAASPWIAHLLSRYPVLLDELLDPRNLYRIQTEEKLKAELDALVQRAGTDEEQQIERLRMFKQAQVLKIATMDMADVLDVFEVSDQLSEVAQALLDKVMTLAWDWMVGKYGEPVCVVEGVKRPATLGIVAYGKMGGRELGYGSDLDLVFLHDSEGSQQQTEGECMLDNSRFFARLAQRIIHLLGVQTANGRLYEIDMRLRPDGSAGMLVSSLQAYDIYQHEKAWTWEHQALIRARMVCFSPYSGPHLKTEFDRIRHSILIRQRDRLALITDIAQMRAKMRNALGSRSSKGSHQFHLKQDAGGLVDIEFLVQYGVLLCASANESLTQSTASRQLLTQLGAARVLSATQAEALLKAYYEYRGLSHRCALQERSSVIDDPAEDTPVGKLRLKVKEIWLDVIEKHISE</sequence>
<keyword evidence="3" id="KW-0547">Nucleotide-binding</keyword>
<dbReference type="HAMAP" id="MF_00802">
    <property type="entry name" value="GlnE"/>
    <property type="match status" value="1"/>
</dbReference>
<keyword evidence="9" id="KW-0436">Ligase</keyword>
<dbReference type="CDD" id="cd05401">
    <property type="entry name" value="NT_GlnE_GlnD_like"/>
    <property type="match status" value="2"/>
</dbReference>
<dbReference type="EC" id="2.7.7.42" evidence="9"/>